<dbReference type="EMBL" id="SHMG01000012">
    <property type="protein sequence ID" value="TAA38463.1"/>
    <property type="molecule type" value="Genomic_DNA"/>
</dbReference>
<reference evidence="2 3" key="1">
    <citation type="submission" date="2019-02" db="EMBL/GenBank/DDBJ databases">
        <title>WGS of Pseudoxanthomonas species novum from clinical isolates.</title>
        <authorList>
            <person name="Bernier A.-M."/>
            <person name="Bernard K."/>
            <person name="Vachon A."/>
        </authorList>
    </citation>
    <scope>NUCLEOTIDE SEQUENCE [LARGE SCALE GENOMIC DNA]</scope>
    <source>
        <strain evidence="2 3">NML130969</strain>
    </source>
</reference>
<evidence type="ECO:0008006" key="4">
    <source>
        <dbReference type="Google" id="ProtNLM"/>
    </source>
</evidence>
<organism evidence="2 3">
    <name type="scientific">Pseudoxanthomonas winnipegensis</name>
    <dbReference type="NCBI Taxonomy" id="2480810"/>
    <lineage>
        <taxon>Bacteria</taxon>
        <taxon>Pseudomonadati</taxon>
        <taxon>Pseudomonadota</taxon>
        <taxon>Gammaproteobacteria</taxon>
        <taxon>Lysobacterales</taxon>
        <taxon>Lysobacteraceae</taxon>
        <taxon>Pseudoxanthomonas</taxon>
    </lineage>
</organism>
<dbReference type="AlphaFoldDB" id="A0A4Q8M0K4"/>
<keyword evidence="1" id="KW-0732">Signal</keyword>
<dbReference type="Proteomes" id="UP000294164">
    <property type="component" value="Unassembled WGS sequence"/>
</dbReference>
<dbReference type="PROSITE" id="PS51257">
    <property type="entry name" value="PROKAR_LIPOPROTEIN"/>
    <property type="match status" value="1"/>
</dbReference>
<accession>A0A4Q8M0K4</accession>
<evidence type="ECO:0000256" key="1">
    <source>
        <dbReference type="SAM" id="SignalP"/>
    </source>
</evidence>
<name>A0A4Q8M0K4_9GAMM</name>
<evidence type="ECO:0000313" key="2">
    <source>
        <dbReference type="EMBL" id="TAA38463.1"/>
    </source>
</evidence>
<sequence length="193" mass="19610">MCRKLAPSVYRLASLVLSIPLLAACSGASSAPAPAKAATSRVATHLAVKDCAGAAGLLRDVIQGMALVTDLPQEPDAALQCMWRDDAGAVPARMRSVSVAVYLGEQLAEDMYDAQTIALSGATRVAAPTIERAGGIAFSKRSSTAAGVGGQFDAQLPDAHVVLQDTRGAEAAAGPELSDASRVRIAGGLLGLN</sequence>
<comment type="caution">
    <text evidence="2">The sequence shown here is derived from an EMBL/GenBank/DDBJ whole genome shotgun (WGS) entry which is preliminary data.</text>
</comment>
<gene>
    <name evidence="2" type="ORF">EA655_16335</name>
</gene>
<proteinExistence type="predicted"/>
<feature type="signal peptide" evidence="1">
    <location>
        <begin position="1"/>
        <end position="23"/>
    </location>
</feature>
<protein>
    <recommendedName>
        <fullName evidence="4">DUF3558 domain-containing protein</fullName>
    </recommendedName>
</protein>
<evidence type="ECO:0000313" key="3">
    <source>
        <dbReference type="Proteomes" id="UP000294164"/>
    </source>
</evidence>
<dbReference type="RefSeq" id="WP_130535524.1">
    <property type="nucleotide sequence ID" value="NZ_SHMG01000012.1"/>
</dbReference>
<feature type="chain" id="PRO_5020683061" description="DUF3558 domain-containing protein" evidence="1">
    <location>
        <begin position="24"/>
        <end position="193"/>
    </location>
</feature>